<evidence type="ECO:0000313" key="2">
    <source>
        <dbReference type="EMBL" id="QGZ35650.1"/>
    </source>
</evidence>
<dbReference type="EMBL" id="CP046908">
    <property type="protein sequence ID" value="QGZ35650.1"/>
    <property type="molecule type" value="Genomic_DNA"/>
</dbReference>
<dbReference type="Pfam" id="PF03992">
    <property type="entry name" value="ABM"/>
    <property type="match status" value="1"/>
</dbReference>
<dbReference type="KEGG" id="siw:GH266_14795"/>
<dbReference type="InterPro" id="IPR011008">
    <property type="entry name" value="Dimeric_a/b-barrel"/>
</dbReference>
<dbReference type="OrthoDB" id="9797060at2"/>
<name>A0A857C9H7_9HYPH</name>
<dbReference type="PROSITE" id="PS51725">
    <property type="entry name" value="ABM"/>
    <property type="match status" value="1"/>
</dbReference>
<sequence length="115" mass="13327">MIVVIFELEPLEGRQDTYLDIAAELLPLAEQVEGFVSVERFRSLKHPEKLLSLSVFEDEAAVRRWRTLLAHRAAQRRGRDGIFRDYRLRVAKVLRDYGMHARDEAPADSRAVHDV</sequence>
<evidence type="ECO:0000259" key="1">
    <source>
        <dbReference type="PROSITE" id="PS51725"/>
    </source>
</evidence>
<reference evidence="2 3" key="1">
    <citation type="submission" date="2019-12" db="EMBL/GenBank/DDBJ databases">
        <title>The genome of Stappia indica PHM037.</title>
        <authorList>
            <person name="Kacar D."/>
            <person name="Galan B."/>
            <person name="Canedo L."/>
            <person name="Rodriguez P."/>
            <person name="de la Calle F."/>
            <person name="Garcia J.L."/>
        </authorList>
    </citation>
    <scope>NUCLEOTIDE SEQUENCE [LARGE SCALE GENOMIC DNA]</scope>
    <source>
        <strain evidence="2 3">PHM037</strain>
    </source>
</reference>
<dbReference type="GO" id="GO:0004497">
    <property type="term" value="F:monooxygenase activity"/>
    <property type="evidence" value="ECO:0007669"/>
    <property type="project" value="UniProtKB-KW"/>
</dbReference>
<proteinExistence type="predicted"/>
<feature type="domain" description="ABM" evidence="1">
    <location>
        <begin position="2"/>
        <end position="90"/>
    </location>
</feature>
<dbReference type="Gene3D" id="3.30.70.100">
    <property type="match status" value="1"/>
</dbReference>
<dbReference type="Proteomes" id="UP000435648">
    <property type="component" value="Chromosome"/>
</dbReference>
<dbReference type="RefSeq" id="WP_158194516.1">
    <property type="nucleotide sequence ID" value="NZ_CP046908.1"/>
</dbReference>
<dbReference type="SUPFAM" id="SSF54909">
    <property type="entry name" value="Dimeric alpha+beta barrel"/>
    <property type="match status" value="1"/>
</dbReference>
<keyword evidence="2" id="KW-0503">Monooxygenase</keyword>
<accession>A0A857C9H7</accession>
<evidence type="ECO:0000313" key="3">
    <source>
        <dbReference type="Proteomes" id="UP000435648"/>
    </source>
</evidence>
<dbReference type="AlphaFoldDB" id="A0A857C9H7"/>
<keyword evidence="2" id="KW-0560">Oxidoreductase</keyword>
<dbReference type="PANTHER" id="PTHR37811:SF2">
    <property type="entry name" value="ABM DOMAIN-CONTAINING PROTEIN"/>
    <property type="match status" value="1"/>
</dbReference>
<dbReference type="PANTHER" id="PTHR37811">
    <property type="entry name" value="BLL5343 PROTEIN"/>
    <property type="match status" value="1"/>
</dbReference>
<gene>
    <name evidence="2" type="ORF">GH266_14795</name>
</gene>
<dbReference type="InterPro" id="IPR007138">
    <property type="entry name" value="ABM_dom"/>
</dbReference>
<organism evidence="2 3">
    <name type="scientific">Stappia indica</name>
    <dbReference type="NCBI Taxonomy" id="538381"/>
    <lineage>
        <taxon>Bacteria</taxon>
        <taxon>Pseudomonadati</taxon>
        <taxon>Pseudomonadota</taxon>
        <taxon>Alphaproteobacteria</taxon>
        <taxon>Hyphomicrobiales</taxon>
        <taxon>Stappiaceae</taxon>
        <taxon>Stappia</taxon>
    </lineage>
</organism>
<dbReference type="InterPro" id="IPR052936">
    <property type="entry name" value="Jasmonate_Hydroxylase-like"/>
</dbReference>
<protein>
    <submittedName>
        <fullName evidence="2">Antibiotic biosynthesis monooxygenase</fullName>
    </submittedName>
</protein>